<accession>A0A9E6RBE3</accession>
<organism evidence="3 4">
    <name type="scientific">Chenggangzhangella methanolivorans</name>
    <dbReference type="NCBI Taxonomy" id="1437009"/>
    <lineage>
        <taxon>Bacteria</taxon>
        <taxon>Pseudomonadati</taxon>
        <taxon>Pseudomonadota</taxon>
        <taxon>Alphaproteobacteria</taxon>
        <taxon>Hyphomicrobiales</taxon>
        <taxon>Methylopilaceae</taxon>
        <taxon>Chenggangzhangella</taxon>
    </lineage>
</organism>
<evidence type="ECO:0000313" key="4">
    <source>
        <dbReference type="Proteomes" id="UP000825701"/>
    </source>
</evidence>
<dbReference type="EMBL" id="CP081869">
    <property type="protein sequence ID" value="QZO01664.1"/>
    <property type="molecule type" value="Genomic_DNA"/>
</dbReference>
<evidence type="ECO:0000313" key="3">
    <source>
        <dbReference type="EMBL" id="QZO01664.1"/>
    </source>
</evidence>
<dbReference type="RefSeq" id="WP_261404969.1">
    <property type="nucleotide sequence ID" value="NZ_CP081869.1"/>
</dbReference>
<feature type="coiled-coil region" evidence="1">
    <location>
        <begin position="34"/>
        <end position="61"/>
    </location>
</feature>
<protein>
    <submittedName>
        <fullName evidence="3">Collagen-like protein</fullName>
    </submittedName>
</protein>
<name>A0A9E6RBE3_9HYPH</name>
<gene>
    <name evidence="3" type="ORF">K6K41_09840</name>
</gene>
<proteinExistence type="predicted"/>
<reference evidence="3" key="1">
    <citation type="submission" date="2021-08" db="EMBL/GenBank/DDBJ databases">
        <authorList>
            <person name="Zhang H."/>
            <person name="Xu M."/>
            <person name="Yu Z."/>
            <person name="Yang L."/>
            <person name="Cai Y."/>
        </authorList>
    </citation>
    <scope>NUCLEOTIDE SEQUENCE</scope>
    <source>
        <strain evidence="3">CHL1</strain>
    </source>
</reference>
<evidence type="ECO:0000256" key="2">
    <source>
        <dbReference type="SAM" id="MobiDB-lite"/>
    </source>
</evidence>
<evidence type="ECO:0000256" key="1">
    <source>
        <dbReference type="SAM" id="Coils"/>
    </source>
</evidence>
<keyword evidence="4" id="KW-1185">Reference proteome</keyword>
<keyword evidence="1" id="KW-0175">Coiled coil</keyword>
<feature type="region of interest" description="Disordered" evidence="2">
    <location>
        <begin position="69"/>
        <end position="107"/>
    </location>
</feature>
<dbReference type="Proteomes" id="UP000825701">
    <property type="component" value="Chromosome"/>
</dbReference>
<dbReference type="AlphaFoldDB" id="A0A9E6RBE3"/>
<dbReference type="Gene3D" id="1.20.5.320">
    <property type="entry name" value="6-Phosphogluconate Dehydrogenase, domain 3"/>
    <property type="match status" value="1"/>
</dbReference>
<dbReference type="KEGG" id="cmet:K6K41_09840"/>
<keyword evidence="3" id="KW-0176">Collagen</keyword>
<sequence length="241" mass="25470">MSETKSATHFFQMAGGAGILFALIGSVWAAGSYATNLQNEFEASKARVIQLEAQLEELRKRVVAESLGTGRGAKGDIGPEGPVGPRGPQGLRGEPGPQGPAGEAAAASNDALKVALRELLRSPEFRSAAGGATAAATVPVFTAEPPKGCLAAESFLKSKAVILRRGSELCDKDGAVIATVHNIVDNSSGEIIFKIPGERNFQCDGREKCSFKWSGERQFYIEKVNGDADPITVTLRLQDKR</sequence>